<reference evidence="2 3" key="1">
    <citation type="journal article" date="2018" name="Front. Plant Sci.">
        <title>Red Clover (Trifolium pratense) and Zigzag Clover (T. medium) - A Picture of Genomic Similarities and Differences.</title>
        <authorList>
            <person name="Dluhosova J."/>
            <person name="Istvanek J."/>
            <person name="Nedelnik J."/>
            <person name="Repkova J."/>
        </authorList>
    </citation>
    <scope>NUCLEOTIDE SEQUENCE [LARGE SCALE GENOMIC DNA]</scope>
    <source>
        <strain evidence="3">cv. 10/8</strain>
        <tissue evidence="2">Leaf</tissue>
    </source>
</reference>
<feature type="region of interest" description="Disordered" evidence="1">
    <location>
        <begin position="1"/>
        <end position="33"/>
    </location>
</feature>
<evidence type="ECO:0000313" key="2">
    <source>
        <dbReference type="EMBL" id="MCI90226.1"/>
    </source>
</evidence>
<dbReference type="AlphaFoldDB" id="A0A392VPE7"/>
<name>A0A392VPE7_9FABA</name>
<protein>
    <submittedName>
        <fullName evidence="2">Uncharacterized protein</fullName>
    </submittedName>
</protein>
<feature type="non-terminal residue" evidence="2">
    <location>
        <position position="1"/>
    </location>
</feature>
<sequence length="60" mass="6301">DCSIKTPSGPSRTTPAPLPLNLDEPSTDRIQGRGSLSFGGFVSSRTKSVNTWDLIAPLGT</sequence>
<comment type="caution">
    <text evidence="2">The sequence shown here is derived from an EMBL/GenBank/DDBJ whole genome shotgun (WGS) entry which is preliminary data.</text>
</comment>
<accession>A0A392VPE7</accession>
<dbReference type="EMBL" id="LXQA011238558">
    <property type="protein sequence ID" value="MCI90226.1"/>
    <property type="molecule type" value="Genomic_DNA"/>
</dbReference>
<keyword evidence="3" id="KW-1185">Reference proteome</keyword>
<organism evidence="2 3">
    <name type="scientific">Trifolium medium</name>
    <dbReference type="NCBI Taxonomy" id="97028"/>
    <lineage>
        <taxon>Eukaryota</taxon>
        <taxon>Viridiplantae</taxon>
        <taxon>Streptophyta</taxon>
        <taxon>Embryophyta</taxon>
        <taxon>Tracheophyta</taxon>
        <taxon>Spermatophyta</taxon>
        <taxon>Magnoliopsida</taxon>
        <taxon>eudicotyledons</taxon>
        <taxon>Gunneridae</taxon>
        <taxon>Pentapetalae</taxon>
        <taxon>rosids</taxon>
        <taxon>fabids</taxon>
        <taxon>Fabales</taxon>
        <taxon>Fabaceae</taxon>
        <taxon>Papilionoideae</taxon>
        <taxon>50 kb inversion clade</taxon>
        <taxon>NPAAA clade</taxon>
        <taxon>Hologalegina</taxon>
        <taxon>IRL clade</taxon>
        <taxon>Trifolieae</taxon>
        <taxon>Trifolium</taxon>
    </lineage>
</organism>
<evidence type="ECO:0000256" key="1">
    <source>
        <dbReference type="SAM" id="MobiDB-lite"/>
    </source>
</evidence>
<feature type="compositionally biased region" description="Polar residues" evidence="1">
    <location>
        <begin position="1"/>
        <end position="14"/>
    </location>
</feature>
<evidence type="ECO:0000313" key="3">
    <source>
        <dbReference type="Proteomes" id="UP000265520"/>
    </source>
</evidence>
<proteinExistence type="predicted"/>
<dbReference type="Proteomes" id="UP000265520">
    <property type="component" value="Unassembled WGS sequence"/>
</dbReference>